<accession>A0A7M7PMU8</accession>
<dbReference type="GO" id="GO:0030030">
    <property type="term" value="P:cell projection organization"/>
    <property type="evidence" value="ECO:0007669"/>
    <property type="project" value="UniProtKB-KW"/>
</dbReference>
<name>A0A7M7PMU8_STRPU</name>
<feature type="compositionally biased region" description="Basic and acidic residues" evidence="3">
    <location>
        <begin position="56"/>
        <end position="77"/>
    </location>
</feature>
<dbReference type="RefSeq" id="XP_030854215.1">
    <property type="nucleotide sequence ID" value="XM_030998355.1"/>
</dbReference>
<keyword evidence="4" id="KW-0472">Membrane</keyword>
<dbReference type="Pfam" id="PF15305">
    <property type="entry name" value="IFT43"/>
    <property type="match status" value="1"/>
</dbReference>
<proteinExistence type="inferred from homology"/>
<dbReference type="AlphaFoldDB" id="A0A7M7PMU8"/>
<dbReference type="GO" id="GO:0030991">
    <property type="term" value="C:intraciliary transport particle A"/>
    <property type="evidence" value="ECO:0007669"/>
    <property type="project" value="InterPro"/>
</dbReference>
<reference evidence="5" key="2">
    <citation type="submission" date="2021-01" db="UniProtKB">
        <authorList>
            <consortium name="EnsemblMetazoa"/>
        </authorList>
    </citation>
    <scope>IDENTIFICATION</scope>
</reference>
<protein>
    <recommendedName>
        <fullName evidence="7">Intraflagellar transport protein 43 homolog</fullName>
    </recommendedName>
</protein>
<evidence type="ECO:0000313" key="5">
    <source>
        <dbReference type="EnsemblMetazoa" id="XP_030854215"/>
    </source>
</evidence>
<dbReference type="GeneID" id="763202"/>
<dbReference type="PANTHER" id="PTHR33724:SF1">
    <property type="entry name" value="INTRAFLAGELLAR TRANSPORT PROTEIN 43 HOMOLOG"/>
    <property type="match status" value="1"/>
</dbReference>
<feature type="compositionally biased region" description="Acidic residues" evidence="3">
    <location>
        <begin position="78"/>
        <end position="96"/>
    </location>
</feature>
<evidence type="ECO:0000256" key="1">
    <source>
        <dbReference type="ARBA" id="ARBA00007563"/>
    </source>
</evidence>
<sequence>MISACGLDWRLVLFLYIMASIDFFFQKEFAKLVMKSGASQDGPVRPPRRQMGWGDDAPKPARSRDRVEQESRSKAHDSDDDMPVIPDLDDVQEEDMATQIAAPPSVPVNRVITYRELDNDLLKHSQLLTLDNEIDLKLLSKALSAESEVMEEDKPWDWDHLFTEVSSELQTEWDQTISTQKSDTSIVSKS</sequence>
<dbReference type="InterPro" id="IPR029302">
    <property type="entry name" value="IFT43"/>
</dbReference>
<dbReference type="CTD" id="112752"/>
<evidence type="ECO:0000256" key="3">
    <source>
        <dbReference type="SAM" id="MobiDB-lite"/>
    </source>
</evidence>
<feature type="region of interest" description="Disordered" evidence="3">
    <location>
        <begin position="36"/>
        <end position="98"/>
    </location>
</feature>
<keyword evidence="4" id="KW-1133">Transmembrane helix</keyword>
<evidence type="ECO:0000256" key="4">
    <source>
        <dbReference type="SAM" id="Phobius"/>
    </source>
</evidence>
<feature type="transmembrane region" description="Helical" evidence="4">
    <location>
        <begin position="6"/>
        <end position="25"/>
    </location>
</feature>
<evidence type="ECO:0000256" key="2">
    <source>
        <dbReference type="ARBA" id="ARBA00022794"/>
    </source>
</evidence>
<comment type="similarity">
    <text evidence="1">Belongs to the IFT43 family.</text>
</comment>
<keyword evidence="6" id="KW-1185">Reference proteome</keyword>
<reference evidence="6" key="1">
    <citation type="submission" date="2015-02" db="EMBL/GenBank/DDBJ databases">
        <title>Genome sequencing for Strongylocentrotus purpuratus.</title>
        <authorList>
            <person name="Murali S."/>
            <person name="Liu Y."/>
            <person name="Vee V."/>
            <person name="English A."/>
            <person name="Wang M."/>
            <person name="Skinner E."/>
            <person name="Han Y."/>
            <person name="Muzny D.M."/>
            <person name="Worley K.C."/>
            <person name="Gibbs R.A."/>
        </authorList>
    </citation>
    <scope>NUCLEOTIDE SEQUENCE</scope>
</reference>
<organism evidence="5 6">
    <name type="scientific">Strongylocentrotus purpuratus</name>
    <name type="common">Purple sea urchin</name>
    <dbReference type="NCBI Taxonomy" id="7668"/>
    <lineage>
        <taxon>Eukaryota</taxon>
        <taxon>Metazoa</taxon>
        <taxon>Echinodermata</taxon>
        <taxon>Eleutherozoa</taxon>
        <taxon>Echinozoa</taxon>
        <taxon>Echinoidea</taxon>
        <taxon>Euechinoidea</taxon>
        <taxon>Echinacea</taxon>
        <taxon>Camarodonta</taxon>
        <taxon>Echinidea</taxon>
        <taxon>Strongylocentrotidae</taxon>
        <taxon>Strongylocentrotus</taxon>
    </lineage>
</organism>
<keyword evidence="2" id="KW-0970">Cilium biogenesis/degradation</keyword>
<dbReference type="EnsemblMetazoa" id="XM_030998355">
    <property type="protein sequence ID" value="XP_030854215"/>
    <property type="gene ID" value="LOC763202"/>
</dbReference>
<evidence type="ECO:0008006" key="7">
    <source>
        <dbReference type="Google" id="ProtNLM"/>
    </source>
</evidence>
<dbReference type="PANTHER" id="PTHR33724">
    <property type="entry name" value="INTRAFLAGELLAR TRANSPORT PROTEIN 43 HOMOLOG"/>
    <property type="match status" value="1"/>
</dbReference>
<evidence type="ECO:0000313" key="6">
    <source>
        <dbReference type="Proteomes" id="UP000007110"/>
    </source>
</evidence>
<keyword evidence="4" id="KW-0812">Transmembrane</keyword>
<dbReference type="Proteomes" id="UP000007110">
    <property type="component" value="Unassembled WGS sequence"/>
</dbReference>